<keyword evidence="2" id="KW-1185">Reference proteome</keyword>
<dbReference type="Proteomes" id="UP000033423">
    <property type="component" value="Unassembled WGS sequence"/>
</dbReference>
<dbReference type="AlphaFoldDB" id="A0A0F3GI03"/>
<accession>A0A0F3GI03</accession>
<name>A0A0F3GI03_9BACT</name>
<comment type="caution">
    <text evidence="1">The sequence shown here is derived from an EMBL/GenBank/DDBJ whole genome shotgun (WGS) entry which is preliminary data.</text>
</comment>
<organism evidence="1 2">
    <name type="scientific">Candidatus Magnetobacterium bavaricum</name>
    <dbReference type="NCBI Taxonomy" id="29290"/>
    <lineage>
        <taxon>Bacteria</taxon>
        <taxon>Pseudomonadati</taxon>
        <taxon>Nitrospirota</taxon>
        <taxon>Thermodesulfovibrionia</taxon>
        <taxon>Thermodesulfovibrionales</taxon>
        <taxon>Candidatus Magnetobacteriaceae</taxon>
        <taxon>Candidatus Magnetobacterium</taxon>
    </lineage>
</organism>
<gene>
    <name evidence="1" type="ORF">MBAV_006356</name>
</gene>
<evidence type="ECO:0000313" key="1">
    <source>
        <dbReference type="EMBL" id="KJU81457.1"/>
    </source>
</evidence>
<protein>
    <recommendedName>
        <fullName evidence="3">CopG family transcriptional regulator</fullName>
    </recommendedName>
</protein>
<evidence type="ECO:0008006" key="3">
    <source>
        <dbReference type="Google" id="ProtNLM"/>
    </source>
</evidence>
<dbReference type="EMBL" id="LACI01002688">
    <property type="protein sequence ID" value="KJU81457.1"/>
    <property type="molecule type" value="Genomic_DNA"/>
</dbReference>
<evidence type="ECO:0000313" key="2">
    <source>
        <dbReference type="Proteomes" id="UP000033423"/>
    </source>
</evidence>
<proteinExistence type="predicted"/>
<reference evidence="1 2" key="1">
    <citation type="submission" date="2015-02" db="EMBL/GenBank/DDBJ databases">
        <title>Single-cell genomics of uncultivated deep-branching MTB reveals a conserved set of magnetosome genes.</title>
        <authorList>
            <person name="Kolinko S."/>
            <person name="Richter M."/>
            <person name="Glockner F.O."/>
            <person name="Brachmann A."/>
            <person name="Schuler D."/>
        </authorList>
    </citation>
    <scope>NUCLEOTIDE SEQUENCE [LARGE SCALE GENOMIC DNA]</scope>
    <source>
        <strain evidence="1">TM-1</strain>
    </source>
</reference>
<sequence>MRRLYNISIDLHTEFEKVCKQKGLSLRKGIHMALTLLVNLIKEEGNEHQLPDCDA</sequence>